<evidence type="ECO:0000313" key="1">
    <source>
        <dbReference type="EMBL" id="RGT56196.1"/>
    </source>
</evidence>
<sequence>MRFNKKGLFTVEAFVSLSITLLLVGLITSIVQVSHAQYTVFERKIREMEESLLEVMNDVEGCLQTCQKEKDSHSLKS</sequence>
<comment type="caution">
    <text evidence="1">The sequence shown here is derived from an EMBL/GenBank/DDBJ whole genome shotgun (WGS) entry which is preliminary data.</text>
</comment>
<name>A0A412PEW1_9FIRM</name>
<evidence type="ECO:0000313" key="2">
    <source>
        <dbReference type="Proteomes" id="UP000284731"/>
    </source>
</evidence>
<dbReference type="EMBL" id="QRWX01000002">
    <property type="protein sequence ID" value="RGT56196.1"/>
    <property type="molecule type" value="Genomic_DNA"/>
</dbReference>
<dbReference type="RefSeq" id="WP_040627434.1">
    <property type="nucleotide sequence ID" value="NZ_CABJCF010000002.1"/>
</dbReference>
<reference evidence="1 2" key="1">
    <citation type="submission" date="2018-08" db="EMBL/GenBank/DDBJ databases">
        <title>A genome reference for cultivated species of the human gut microbiota.</title>
        <authorList>
            <person name="Zou Y."/>
            <person name="Xue W."/>
            <person name="Luo G."/>
        </authorList>
    </citation>
    <scope>NUCLEOTIDE SEQUENCE [LARGE SCALE GENOMIC DNA]</scope>
    <source>
        <strain evidence="1 2">AF18-46</strain>
    </source>
</reference>
<organism evidence="1 2">
    <name type="scientific">Solobacterium moorei</name>
    <dbReference type="NCBI Taxonomy" id="102148"/>
    <lineage>
        <taxon>Bacteria</taxon>
        <taxon>Bacillati</taxon>
        <taxon>Bacillota</taxon>
        <taxon>Erysipelotrichia</taxon>
        <taxon>Erysipelotrichales</taxon>
        <taxon>Erysipelotrichaceae</taxon>
        <taxon>Solobacterium</taxon>
    </lineage>
</organism>
<dbReference type="AlphaFoldDB" id="A0A412PEW1"/>
<dbReference type="Proteomes" id="UP000284731">
    <property type="component" value="Unassembled WGS sequence"/>
</dbReference>
<accession>A0A412PEW1</accession>
<proteinExistence type="predicted"/>
<protein>
    <submittedName>
        <fullName evidence="1">Uncharacterized protein</fullName>
    </submittedName>
</protein>
<gene>
    <name evidence="1" type="ORF">DWX20_05150</name>
</gene>